<comment type="caution">
    <text evidence="1">The sequence shown here is derived from an EMBL/GenBank/DDBJ whole genome shotgun (WGS) entry which is preliminary data.</text>
</comment>
<organism evidence="1 2">
    <name type="scientific">Roseobacter insulae</name>
    <dbReference type="NCBI Taxonomy" id="2859783"/>
    <lineage>
        <taxon>Bacteria</taxon>
        <taxon>Pseudomonadati</taxon>
        <taxon>Pseudomonadota</taxon>
        <taxon>Alphaproteobacteria</taxon>
        <taxon>Rhodobacterales</taxon>
        <taxon>Roseobacteraceae</taxon>
        <taxon>Roseobacter</taxon>
    </lineage>
</organism>
<proteinExistence type="predicted"/>
<protein>
    <submittedName>
        <fullName evidence="1">Uncharacterized protein</fullName>
    </submittedName>
</protein>
<dbReference type="EMBL" id="JAHXDN010000010">
    <property type="protein sequence ID" value="MBW4710738.1"/>
    <property type="molecule type" value="Genomic_DNA"/>
</dbReference>
<accession>A0A9X1G1A6</accession>
<keyword evidence="2" id="KW-1185">Reference proteome</keyword>
<evidence type="ECO:0000313" key="1">
    <source>
        <dbReference type="EMBL" id="MBW4710738.1"/>
    </source>
</evidence>
<dbReference type="RefSeq" id="WP_219507853.1">
    <property type="nucleotide sequence ID" value="NZ_JAHXDN010000010.1"/>
</dbReference>
<gene>
    <name evidence="1" type="ORF">KX928_23355</name>
</gene>
<name>A0A9X1G1A6_9RHOB</name>
<dbReference type="Proteomes" id="UP001138661">
    <property type="component" value="Unassembled WGS sequence"/>
</dbReference>
<evidence type="ECO:0000313" key="2">
    <source>
        <dbReference type="Proteomes" id="UP001138661"/>
    </source>
</evidence>
<dbReference type="AlphaFoldDB" id="A0A9X1G1A6"/>
<reference evidence="1" key="1">
    <citation type="submission" date="2021-07" db="EMBL/GenBank/DDBJ databases">
        <title>Roseobacter insulae sp. nov., isolated from a tidal flat.</title>
        <authorList>
            <person name="Park S."/>
            <person name="Yoon J.-H."/>
        </authorList>
    </citation>
    <scope>NUCLEOTIDE SEQUENCE</scope>
    <source>
        <strain evidence="1">YSTF-M11</strain>
    </source>
</reference>
<sequence>MTLTIPRAGINAGRAARVQPTEADAAGAAVAQVGDAMLQAGARLENDRLSRENARNQVSLTKDLNDLRLRMESLGDPDQIDAEWTAGVEAVRQKYAEGLTEDGRPMVDPRNAEAFGLAVTDLASRHGFQIGLKSLQKRQSQRAATYIDYAATATQAAVGSDQDTRDTLIANGHRQIDDMVTAGVISPEQAAKRKIALGQDIDNAAAIGMVAEDPAGLIAALDAGEYSALPGETQARYRVQANAALAALEAQGRKEAEKLQSEQQKAIGQRLGEITDIAQAGRTAVDEAWLASPDVKAHPDYGKAVAAIALRDATPQIAQLPPAKLDELIAAEKNSKVTKKFQTERLEVLQDLRAKAVEQLDKDPLAHLQSVGIDVPALPVFDPADPVAFGRALADRVAFSEQIRMQGYTTERRIFDNEERATIKALAAVDQDPQTRLDLAVQLTAGLPPQNADAVAEVIDDPVFSHAGSLVTNGGARALGLEILRGQQVIAEENLILPGAQKRLDPIYESLGPVFADLPGGERVQANVMAAADALYARRGRGVVQSDQVDEDLYRQALHEVMGGIGQFDGRNAQGGVQEVRDSFTILPMGISSGQAEDALESLGMRRRQAVENQPRSGRGFEFDPAFLSEQLARVGSAGNPPVIAGQPIDRTTLDNLELQAVGDDRFIFTYRVSDDRITTLQTADGQTYEFSLRALIGEARP</sequence>